<dbReference type="Proteomes" id="UP000001554">
    <property type="component" value="Chromosome 10"/>
</dbReference>
<name>A0A9J7LW21_BRAFL</name>
<dbReference type="PANTHER" id="PTHR11133">
    <property type="entry name" value="SACCHAROPINE DEHYDROGENASE"/>
    <property type="match status" value="1"/>
</dbReference>
<evidence type="ECO:0000313" key="4">
    <source>
        <dbReference type="RefSeq" id="XP_035689280.1"/>
    </source>
</evidence>
<accession>A0A9J7LW21</accession>
<organism evidence="3 4">
    <name type="scientific">Branchiostoma floridae</name>
    <name type="common">Florida lancelet</name>
    <name type="synonym">Amphioxus</name>
    <dbReference type="NCBI Taxonomy" id="7739"/>
    <lineage>
        <taxon>Eukaryota</taxon>
        <taxon>Metazoa</taxon>
        <taxon>Chordata</taxon>
        <taxon>Cephalochordata</taxon>
        <taxon>Leptocardii</taxon>
        <taxon>Amphioxiformes</taxon>
        <taxon>Branchiostomatidae</taxon>
        <taxon>Branchiostoma</taxon>
    </lineage>
</organism>
<sequence>MTRCTSMDSPFEVSDGTKSEPGIMGGGVVVCSVDNLPAQLPREATDIFGNQLLPYVWEMVRSGSGVMVQRLIRP</sequence>
<dbReference type="InterPro" id="IPR051168">
    <property type="entry name" value="AASS"/>
</dbReference>
<evidence type="ECO:0000256" key="1">
    <source>
        <dbReference type="ARBA" id="ARBA00023002"/>
    </source>
</evidence>
<dbReference type="GeneID" id="118424705"/>
<protein>
    <submittedName>
        <fullName evidence="4">Alpha-aminoadipic semialdehyde synthase, mitochondrial-like</fullName>
    </submittedName>
</protein>
<evidence type="ECO:0000259" key="2">
    <source>
        <dbReference type="Pfam" id="PF01262"/>
    </source>
</evidence>
<dbReference type="AlphaFoldDB" id="A0A9J7LW21"/>
<dbReference type="OrthoDB" id="10059875at2759"/>
<keyword evidence="3" id="KW-1185">Reference proteome</keyword>
<dbReference type="RefSeq" id="XP_035689280.1">
    <property type="nucleotide sequence ID" value="XM_035833387.1"/>
</dbReference>
<dbReference type="Pfam" id="PF01262">
    <property type="entry name" value="AlaDh_PNT_C"/>
    <property type="match status" value="1"/>
</dbReference>
<feature type="domain" description="Alanine dehydrogenase/pyridine nucleotide transhydrogenase NAD(H)-binding" evidence="2">
    <location>
        <begin position="17"/>
        <end position="63"/>
    </location>
</feature>
<reference evidence="3" key="1">
    <citation type="journal article" date="2020" name="Nat. Ecol. Evol.">
        <title>Deeply conserved synteny resolves early events in vertebrate evolution.</title>
        <authorList>
            <person name="Simakov O."/>
            <person name="Marletaz F."/>
            <person name="Yue J.X."/>
            <person name="O'Connell B."/>
            <person name="Jenkins J."/>
            <person name="Brandt A."/>
            <person name="Calef R."/>
            <person name="Tung C.H."/>
            <person name="Huang T.K."/>
            <person name="Schmutz J."/>
            <person name="Satoh N."/>
            <person name="Yu J.K."/>
            <person name="Putnam N.H."/>
            <person name="Green R.E."/>
            <person name="Rokhsar D.S."/>
        </authorList>
    </citation>
    <scope>NUCLEOTIDE SEQUENCE [LARGE SCALE GENOMIC DNA]</scope>
    <source>
        <strain evidence="3">S238N-H82</strain>
    </source>
</reference>
<dbReference type="InterPro" id="IPR007698">
    <property type="entry name" value="AlaDH/PNT_NAD(H)-bd"/>
</dbReference>
<gene>
    <name evidence="4" type="primary">LOC118424705</name>
</gene>
<dbReference type="GO" id="GO:0016491">
    <property type="term" value="F:oxidoreductase activity"/>
    <property type="evidence" value="ECO:0007669"/>
    <property type="project" value="UniProtKB-KW"/>
</dbReference>
<keyword evidence="1" id="KW-0560">Oxidoreductase</keyword>
<proteinExistence type="predicted"/>
<dbReference type="KEGG" id="bfo:118424705"/>
<dbReference type="PANTHER" id="PTHR11133:SF22">
    <property type="entry name" value="ALPHA-AMINOADIPIC SEMIALDEHYDE SYNTHASE, MITOCHONDRIAL"/>
    <property type="match status" value="1"/>
</dbReference>
<reference evidence="4" key="2">
    <citation type="submission" date="2025-08" db="UniProtKB">
        <authorList>
            <consortium name="RefSeq"/>
        </authorList>
    </citation>
    <scope>IDENTIFICATION</scope>
    <source>
        <strain evidence="4">S238N-H82</strain>
        <tissue evidence="4">Testes</tissue>
    </source>
</reference>
<evidence type="ECO:0000313" key="3">
    <source>
        <dbReference type="Proteomes" id="UP000001554"/>
    </source>
</evidence>